<keyword evidence="4" id="KW-1185">Reference proteome</keyword>
<reference evidence="3 4" key="1">
    <citation type="submission" date="2024-09" db="EMBL/GenBank/DDBJ databases">
        <authorList>
            <person name="Sun Q."/>
            <person name="Mori K."/>
        </authorList>
    </citation>
    <scope>NUCLEOTIDE SEQUENCE [LARGE SCALE GENOMIC DNA]</scope>
    <source>
        <strain evidence="3 4">NCAIM B.02529</strain>
    </source>
</reference>
<organism evidence="3 4">
    <name type="scientific">Pontibacillus salicampi</name>
    <dbReference type="NCBI Taxonomy" id="1449801"/>
    <lineage>
        <taxon>Bacteria</taxon>
        <taxon>Bacillati</taxon>
        <taxon>Bacillota</taxon>
        <taxon>Bacilli</taxon>
        <taxon>Bacillales</taxon>
        <taxon>Bacillaceae</taxon>
        <taxon>Pontibacillus</taxon>
    </lineage>
</organism>
<dbReference type="InterPro" id="IPR003869">
    <property type="entry name" value="Polysac_CapD-like"/>
</dbReference>
<dbReference type="InterPro" id="IPR036291">
    <property type="entry name" value="NAD(P)-bd_dom_sf"/>
</dbReference>
<evidence type="ECO:0000259" key="2">
    <source>
        <dbReference type="Pfam" id="PF02719"/>
    </source>
</evidence>
<evidence type="ECO:0000256" key="1">
    <source>
        <dbReference type="ARBA" id="ARBA00007430"/>
    </source>
</evidence>
<evidence type="ECO:0000313" key="4">
    <source>
        <dbReference type="Proteomes" id="UP001589836"/>
    </source>
</evidence>
<dbReference type="Pfam" id="PF02719">
    <property type="entry name" value="Polysacc_synt_2"/>
    <property type="match status" value="1"/>
</dbReference>
<accession>A0ABV6LSF9</accession>
<dbReference type="PANTHER" id="PTHR43318:SF2">
    <property type="entry name" value="UDP-N-ACETYLGLUCOSAMINE 4,6-DEHYDRATASE (INVERTING)"/>
    <property type="match status" value="1"/>
</dbReference>
<feature type="domain" description="Polysaccharide biosynthesis protein CapD-like" evidence="2">
    <location>
        <begin position="6"/>
        <end position="277"/>
    </location>
</feature>
<dbReference type="CDD" id="cd05237">
    <property type="entry name" value="UDP_invert_4-6DH_SDR_e"/>
    <property type="match status" value="1"/>
</dbReference>
<dbReference type="RefSeq" id="WP_377350509.1">
    <property type="nucleotide sequence ID" value="NZ_JBHLTP010000013.1"/>
</dbReference>
<dbReference type="SUPFAM" id="SSF51735">
    <property type="entry name" value="NAD(P)-binding Rossmann-fold domains"/>
    <property type="match status" value="1"/>
</dbReference>
<proteinExistence type="inferred from homology"/>
<name>A0ABV6LSF9_9BACI</name>
<dbReference type="EMBL" id="JBHLTP010000013">
    <property type="protein sequence ID" value="MFC0525346.1"/>
    <property type="molecule type" value="Genomic_DNA"/>
</dbReference>
<dbReference type="Proteomes" id="UP001589836">
    <property type="component" value="Unassembled WGS sequence"/>
</dbReference>
<comment type="caution">
    <text evidence="3">The sequence shown here is derived from an EMBL/GenBank/DDBJ whole genome shotgun (WGS) entry which is preliminary data.</text>
</comment>
<dbReference type="InterPro" id="IPR051203">
    <property type="entry name" value="Polysaccharide_Synthase-Rel"/>
</dbReference>
<dbReference type="Gene3D" id="3.40.50.720">
    <property type="entry name" value="NAD(P)-binding Rossmann-like Domain"/>
    <property type="match status" value="1"/>
</dbReference>
<comment type="similarity">
    <text evidence="1">Belongs to the polysaccharide synthase family.</text>
</comment>
<sequence>MKGKTIFVTGGTGSWGNELVKQLLEKEPKEIRVFSRNESSQFQMKQHFNDHPSLTFIIGDVRDKEALINSMRGADYVYHLAALKHVPICEYQPLEAMKTNVLGTQYVVEAALINQVEKVMYISTDKAANPSNFYGMTKALGERLIVNANLHSEKTIFACVRGGNVLGTNGSVIHVFKDQIKHFKQIRMTDVKMSRFFLTIQEAIELLFEATEESKGGEIFVMKMPACMITDLADILIEHSGVEHVQVVETGIRPGEKVDEILLTEFESKSTIQYGADYYIILPSYPVPQLKNHYDTYPKANLTNYSSRNNIMNKEELKKLLHKGGFLS</sequence>
<evidence type="ECO:0000313" key="3">
    <source>
        <dbReference type="EMBL" id="MFC0525346.1"/>
    </source>
</evidence>
<dbReference type="PANTHER" id="PTHR43318">
    <property type="entry name" value="UDP-N-ACETYLGLUCOSAMINE 4,6-DEHYDRATASE"/>
    <property type="match status" value="1"/>
</dbReference>
<protein>
    <submittedName>
        <fullName evidence="3">Polysaccharide biosynthesis protein</fullName>
    </submittedName>
</protein>
<gene>
    <name evidence="3" type="ORF">ACFFGV_17320</name>
</gene>